<dbReference type="Pfam" id="PF05977">
    <property type="entry name" value="MFS_3"/>
    <property type="match status" value="1"/>
</dbReference>
<dbReference type="OrthoDB" id="9793136at2"/>
<organism evidence="10 11">
    <name type="scientific">Micromonospora palomenae</name>
    <dbReference type="NCBI Taxonomy" id="1461247"/>
    <lineage>
        <taxon>Bacteria</taxon>
        <taxon>Bacillati</taxon>
        <taxon>Actinomycetota</taxon>
        <taxon>Actinomycetes</taxon>
        <taxon>Micromonosporales</taxon>
        <taxon>Micromonosporaceae</taxon>
        <taxon>Micromonospora</taxon>
    </lineage>
</organism>
<feature type="transmembrane region" description="Helical" evidence="8">
    <location>
        <begin position="215"/>
        <end position="237"/>
    </location>
</feature>
<feature type="transmembrane region" description="Helical" evidence="8">
    <location>
        <begin position="367"/>
        <end position="389"/>
    </location>
</feature>
<reference evidence="10 11" key="1">
    <citation type="submission" date="2019-06" db="EMBL/GenBank/DDBJ databases">
        <title>Sequencing the genomes of 1000 actinobacteria strains.</title>
        <authorList>
            <person name="Klenk H.-P."/>
        </authorList>
    </citation>
    <scope>NUCLEOTIDE SEQUENCE [LARGE SCALE GENOMIC DNA]</scope>
    <source>
        <strain evidence="10 11">DSM 102131</strain>
    </source>
</reference>
<gene>
    <name evidence="10" type="ORF">FHX75_11496</name>
</gene>
<feature type="compositionally biased region" description="Low complexity" evidence="7">
    <location>
        <begin position="409"/>
        <end position="425"/>
    </location>
</feature>
<comment type="subcellular location">
    <subcellularLocation>
        <location evidence="1">Cell inner membrane</location>
        <topology evidence="1">Multi-pass membrane protein</topology>
    </subcellularLocation>
</comment>
<dbReference type="SUPFAM" id="SSF103473">
    <property type="entry name" value="MFS general substrate transporter"/>
    <property type="match status" value="1"/>
</dbReference>
<evidence type="ECO:0000256" key="5">
    <source>
        <dbReference type="ARBA" id="ARBA00022989"/>
    </source>
</evidence>
<dbReference type="Proteomes" id="UP000319927">
    <property type="component" value="Unassembled WGS sequence"/>
</dbReference>
<dbReference type="PANTHER" id="PTHR23513:SF9">
    <property type="entry name" value="ENTEROBACTIN EXPORTER ENTS"/>
    <property type="match status" value="1"/>
</dbReference>
<feature type="transmembrane region" description="Helical" evidence="8">
    <location>
        <begin position="340"/>
        <end position="361"/>
    </location>
</feature>
<keyword evidence="6 8" id="KW-0472">Membrane</keyword>
<accession>A0A561WU34</accession>
<dbReference type="PROSITE" id="PS50850">
    <property type="entry name" value="MFS"/>
    <property type="match status" value="1"/>
</dbReference>
<name>A0A561WU34_9ACTN</name>
<evidence type="ECO:0000256" key="6">
    <source>
        <dbReference type="ARBA" id="ARBA00023136"/>
    </source>
</evidence>
<evidence type="ECO:0000256" key="1">
    <source>
        <dbReference type="ARBA" id="ARBA00004429"/>
    </source>
</evidence>
<evidence type="ECO:0000256" key="3">
    <source>
        <dbReference type="ARBA" id="ARBA00022475"/>
    </source>
</evidence>
<dbReference type="PANTHER" id="PTHR23513">
    <property type="entry name" value="INTEGRAL MEMBRANE EFFLUX PROTEIN-RELATED"/>
    <property type="match status" value="1"/>
</dbReference>
<keyword evidence="11" id="KW-1185">Reference proteome</keyword>
<evidence type="ECO:0000313" key="10">
    <source>
        <dbReference type="EMBL" id="TWG27360.1"/>
    </source>
</evidence>
<evidence type="ECO:0000256" key="2">
    <source>
        <dbReference type="ARBA" id="ARBA00022448"/>
    </source>
</evidence>
<feature type="region of interest" description="Disordered" evidence="7">
    <location>
        <begin position="399"/>
        <end position="425"/>
    </location>
</feature>
<dbReference type="GO" id="GO:0005886">
    <property type="term" value="C:plasma membrane"/>
    <property type="evidence" value="ECO:0007669"/>
    <property type="project" value="UniProtKB-SubCell"/>
</dbReference>
<dbReference type="EMBL" id="VIXA01000001">
    <property type="protein sequence ID" value="TWG27360.1"/>
    <property type="molecule type" value="Genomic_DNA"/>
</dbReference>
<dbReference type="CDD" id="cd06173">
    <property type="entry name" value="MFS_MefA_like"/>
    <property type="match status" value="1"/>
</dbReference>
<dbReference type="InterPro" id="IPR010290">
    <property type="entry name" value="TM_effector"/>
</dbReference>
<feature type="transmembrane region" description="Helical" evidence="8">
    <location>
        <begin position="141"/>
        <end position="160"/>
    </location>
</feature>
<keyword evidence="5 8" id="KW-1133">Transmembrane helix</keyword>
<comment type="caution">
    <text evidence="10">The sequence shown here is derived from an EMBL/GenBank/DDBJ whole genome shotgun (WGS) entry which is preliminary data.</text>
</comment>
<proteinExistence type="predicted"/>
<dbReference type="RefSeq" id="WP_154936463.1">
    <property type="nucleotide sequence ID" value="NZ_VIXA01000001.1"/>
</dbReference>
<feature type="domain" description="Major facilitator superfamily (MFS) profile" evidence="9">
    <location>
        <begin position="6"/>
        <end position="394"/>
    </location>
</feature>
<feature type="transmembrane region" description="Helical" evidence="8">
    <location>
        <begin position="305"/>
        <end position="328"/>
    </location>
</feature>
<dbReference type="InterPro" id="IPR020846">
    <property type="entry name" value="MFS_dom"/>
</dbReference>
<feature type="transmembrane region" description="Helical" evidence="8">
    <location>
        <begin position="89"/>
        <end position="111"/>
    </location>
</feature>
<evidence type="ECO:0000313" key="11">
    <source>
        <dbReference type="Proteomes" id="UP000319927"/>
    </source>
</evidence>
<evidence type="ECO:0000256" key="4">
    <source>
        <dbReference type="ARBA" id="ARBA00022692"/>
    </source>
</evidence>
<dbReference type="InterPro" id="IPR036259">
    <property type="entry name" value="MFS_trans_sf"/>
</dbReference>
<dbReference type="GO" id="GO:0022857">
    <property type="term" value="F:transmembrane transporter activity"/>
    <property type="evidence" value="ECO:0007669"/>
    <property type="project" value="InterPro"/>
</dbReference>
<keyword evidence="2" id="KW-0813">Transport</keyword>
<protein>
    <submittedName>
        <fullName evidence="10">Putative MFS family arabinose efflux permease</fullName>
    </submittedName>
</protein>
<feature type="transmembrane region" description="Helical" evidence="8">
    <location>
        <begin position="166"/>
        <end position="185"/>
    </location>
</feature>
<evidence type="ECO:0000259" key="9">
    <source>
        <dbReference type="PROSITE" id="PS50850"/>
    </source>
</evidence>
<keyword evidence="3" id="KW-1003">Cell membrane</keyword>
<dbReference type="AlphaFoldDB" id="A0A561WU34"/>
<feature type="transmembrane region" description="Helical" evidence="8">
    <location>
        <begin position="249"/>
        <end position="268"/>
    </location>
</feature>
<feature type="compositionally biased region" description="Gly residues" evidence="7">
    <location>
        <begin position="399"/>
        <end position="408"/>
    </location>
</feature>
<sequence length="425" mass="43035">MTPRRELTVLVAADLISNLGSRISVVAIPWLVLETTGSPTKMGLVAAAETLPYMLSSALATPWADRFGVRRTSIVADAASAVAMAVVALAPWLGFGALVALVAVAGGLRGIGDRVKHVMFRPAAQRAGVPLIRLTSAYDGLVRGVTLFGAVLGGLLIAWVGVTRAIWIDAATFAVCALLIGVLVHPPAPAEPAPRESYLRALRGGFRYLRTDRMLLTMLVVVSALNMFANASVAVYIPLWVAEVFGDPAGFGLVLGVFAGGALLGNVLFTAAGPRLPRQLTFAVGAAASGTPRLLALALSDELVVVLTVTFLSGMAIATVNPLLGAALYERVPEALQTRVIGIAGSLAFLGLPVGALLGGWTAAALGLIPALWVMSAACLVLTVAPLLVGGLRPGGPGGPAGGAGVEPGPGADAPATGAAAPHAA</sequence>
<dbReference type="Gene3D" id="1.20.1250.20">
    <property type="entry name" value="MFS general substrate transporter like domains"/>
    <property type="match status" value="1"/>
</dbReference>
<evidence type="ECO:0000256" key="7">
    <source>
        <dbReference type="SAM" id="MobiDB-lite"/>
    </source>
</evidence>
<keyword evidence="4 8" id="KW-0812">Transmembrane</keyword>
<evidence type="ECO:0000256" key="8">
    <source>
        <dbReference type="SAM" id="Phobius"/>
    </source>
</evidence>